<dbReference type="PANTHER" id="PTHR34408:SF1">
    <property type="entry name" value="GLYCOSYL HYDROLASE FAMILY 19 DOMAIN-CONTAINING PROTEIN HI_1415"/>
    <property type="match status" value="1"/>
</dbReference>
<dbReference type="Proteomes" id="UP001595896">
    <property type="component" value="Unassembled WGS sequence"/>
</dbReference>
<organism evidence="5 6">
    <name type="scientific">Bacillus daqingensis</name>
    <dbReference type="NCBI Taxonomy" id="872396"/>
    <lineage>
        <taxon>Bacteria</taxon>
        <taxon>Bacillati</taxon>
        <taxon>Bacillota</taxon>
        <taxon>Bacilli</taxon>
        <taxon>Bacillales</taxon>
        <taxon>Bacillaceae</taxon>
        <taxon>Bacillus</taxon>
    </lineage>
</organism>
<feature type="domain" description="SH3b" evidence="4">
    <location>
        <begin position="250"/>
        <end position="330"/>
    </location>
</feature>
<evidence type="ECO:0000313" key="6">
    <source>
        <dbReference type="Proteomes" id="UP001595896"/>
    </source>
</evidence>
<evidence type="ECO:0000256" key="2">
    <source>
        <dbReference type="ARBA" id="ARBA00023316"/>
    </source>
</evidence>
<accession>A0ABV9NZV3</accession>
<dbReference type="InterPro" id="IPR002508">
    <property type="entry name" value="MurNAc-LAA_cat"/>
</dbReference>
<dbReference type="SUPFAM" id="SSF53187">
    <property type="entry name" value="Zn-dependent exopeptidases"/>
    <property type="match status" value="1"/>
</dbReference>
<reference evidence="6" key="1">
    <citation type="journal article" date="2019" name="Int. J. Syst. Evol. Microbiol.">
        <title>The Global Catalogue of Microorganisms (GCM) 10K type strain sequencing project: providing services to taxonomists for standard genome sequencing and annotation.</title>
        <authorList>
            <consortium name="The Broad Institute Genomics Platform"/>
            <consortium name="The Broad Institute Genome Sequencing Center for Infectious Disease"/>
            <person name="Wu L."/>
            <person name="Ma J."/>
        </authorList>
    </citation>
    <scope>NUCLEOTIDE SEQUENCE [LARGE SCALE GENOMIC DNA]</scope>
    <source>
        <strain evidence="6">JCM 12165</strain>
    </source>
</reference>
<feature type="region of interest" description="Disordered" evidence="3">
    <location>
        <begin position="97"/>
        <end position="129"/>
    </location>
</feature>
<dbReference type="EMBL" id="JBHSGK010000019">
    <property type="protein sequence ID" value="MFC4737836.1"/>
    <property type="molecule type" value="Genomic_DNA"/>
</dbReference>
<feature type="compositionally biased region" description="Polar residues" evidence="3">
    <location>
        <begin position="256"/>
        <end position="275"/>
    </location>
</feature>
<keyword evidence="2" id="KW-0961">Cell wall biogenesis/degradation</keyword>
<dbReference type="RefSeq" id="WP_377910423.1">
    <property type="nucleotide sequence ID" value="NZ_JBHSGK010000019.1"/>
</dbReference>
<keyword evidence="1" id="KW-0378">Hydrolase</keyword>
<dbReference type="SMART" id="SM00646">
    <property type="entry name" value="Ami_3"/>
    <property type="match status" value="1"/>
</dbReference>
<feature type="domain" description="SH3b" evidence="4">
    <location>
        <begin position="104"/>
        <end position="166"/>
    </location>
</feature>
<proteinExistence type="predicted"/>
<feature type="region of interest" description="Disordered" evidence="3">
    <location>
        <begin position="161"/>
        <end position="200"/>
    </location>
</feature>
<dbReference type="Gene3D" id="2.30.30.40">
    <property type="entry name" value="SH3 Domains"/>
    <property type="match status" value="4"/>
</dbReference>
<dbReference type="InterPro" id="IPR003646">
    <property type="entry name" value="SH3-like_bac-type"/>
</dbReference>
<protein>
    <submittedName>
        <fullName evidence="5">SH3 domain-containing protein</fullName>
    </submittedName>
</protein>
<dbReference type="Pfam" id="PF01520">
    <property type="entry name" value="Amidase_3"/>
    <property type="match status" value="1"/>
</dbReference>
<keyword evidence="6" id="KW-1185">Reference proteome</keyword>
<feature type="compositionally biased region" description="Polar residues" evidence="3">
    <location>
        <begin position="183"/>
        <end position="198"/>
    </location>
</feature>
<feature type="region of interest" description="Disordered" evidence="3">
    <location>
        <begin position="233"/>
        <end position="275"/>
    </location>
</feature>
<dbReference type="SMART" id="SM00287">
    <property type="entry name" value="SH3b"/>
    <property type="match status" value="4"/>
</dbReference>
<dbReference type="PROSITE" id="PS51781">
    <property type="entry name" value="SH3B"/>
    <property type="match status" value="3"/>
</dbReference>
<dbReference type="PANTHER" id="PTHR34408">
    <property type="entry name" value="FAMILY PROTEIN, PUTATIVE-RELATED"/>
    <property type="match status" value="1"/>
</dbReference>
<sequence length="504" mass="52824">MKRTSLFALIFILLFSIVYSFEERGATTAHAQAQQGEVTASSLFVRADAASNARIIGGLQKGAKVEIHATKGDWHQIRFNNGWGHIHKGFVKTASSGSSAEAASGTGEVTAGSLRVRSGPSTSHRVVGSLSRGQKVDITAKSGDWLKVKVGSSEGFVHGSYIKTSSSSSSKKTESTSAATGEITASSLNVRSGPSTSHRIVGSVKRGDQVDLQEKSGDWYKISSGYIHSSFVKTEGSGPSSGSSAPEAATTKGEVTANSLNVRSEPSTSSSIVGSLTRGTQIDIHEKNGNWYTIKRGNGWAYVHASYVREVGTSSGSSGSGSGSLSGKTVFLDPGHGGRDPGAVVQGNIYEKTIALNLSQKVRQRLEAEGARVVMSRTGDSYLSGGQRVAAANQSGADLFISIHANAFPNSAASGAEVLYSSAGKHPNDSRMLALELQSSIANGMGLRNRGTVNRSLSVLTGPNMPAVLIEPGFMSNSSDLSVLLNEQDKLATQVVNGLKRYYQ</sequence>
<dbReference type="Pfam" id="PF08239">
    <property type="entry name" value="SH3_3"/>
    <property type="match status" value="4"/>
</dbReference>
<evidence type="ECO:0000313" key="5">
    <source>
        <dbReference type="EMBL" id="MFC4737836.1"/>
    </source>
</evidence>
<feature type="compositionally biased region" description="Low complexity" evidence="3">
    <location>
        <begin position="97"/>
        <end position="108"/>
    </location>
</feature>
<gene>
    <name evidence="5" type="ORF">ACFO4L_14745</name>
</gene>
<dbReference type="Gene3D" id="3.40.630.40">
    <property type="entry name" value="Zn-dependent exopeptidases"/>
    <property type="match status" value="1"/>
</dbReference>
<evidence type="ECO:0000256" key="1">
    <source>
        <dbReference type="ARBA" id="ARBA00022801"/>
    </source>
</evidence>
<feature type="compositionally biased region" description="Low complexity" evidence="3">
    <location>
        <begin position="234"/>
        <end position="251"/>
    </location>
</feature>
<dbReference type="CDD" id="cd02696">
    <property type="entry name" value="MurNAc-LAA"/>
    <property type="match status" value="1"/>
</dbReference>
<feature type="domain" description="SH3b" evidence="4">
    <location>
        <begin position="178"/>
        <end position="241"/>
    </location>
</feature>
<evidence type="ECO:0000259" key="4">
    <source>
        <dbReference type="PROSITE" id="PS51781"/>
    </source>
</evidence>
<name>A0ABV9NZV3_9BACI</name>
<dbReference type="InterPro" id="IPR052354">
    <property type="entry name" value="Cell_Wall_Dynamics_Protein"/>
</dbReference>
<evidence type="ECO:0000256" key="3">
    <source>
        <dbReference type="SAM" id="MobiDB-lite"/>
    </source>
</evidence>
<comment type="caution">
    <text evidence="5">The sequence shown here is derived from an EMBL/GenBank/DDBJ whole genome shotgun (WGS) entry which is preliminary data.</text>
</comment>